<protein>
    <submittedName>
        <fullName evidence="4">Membrane protein DedA with SNARE-associated domain</fullName>
    </submittedName>
</protein>
<keyword evidence="2" id="KW-1133">Transmembrane helix</keyword>
<evidence type="ECO:0000313" key="4">
    <source>
        <dbReference type="EMBL" id="MBP2239454.1"/>
    </source>
</evidence>
<feature type="transmembrane region" description="Helical" evidence="2">
    <location>
        <begin position="103"/>
        <end position="123"/>
    </location>
</feature>
<dbReference type="InterPro" id="IPR051311">
    <property type="entry name" value="DedA_domain"/>
</dbReference>
<dbReference type="Proteomes" id="UP001519293">
    <property type="component" value="Unassembled WGS sequence"/>
</dbReference>
<keyword evidence="2" id="KW-0812">Transmembrane</keyword>
<name>A0ABS4R983_9BACI</name>
<proteinExistence type="inferred from homology"/>
<evidence type="ECO:0000259" key="3">
    <source>
        <dbReference type="Pfam" id="PF09335"/>
    </source>
</evidence>
<dbReference type="RefSeq" id="WP_066395078.1">
    <property type="nucleotide sequence ID" value="NZ_JAGIKZ010000001.1"/>
</dbReference>
<comment type="similarity">
    <text evidence="1">Belongs to the DedA family.</text>
</comment>
<dbReference type="EMBL" id="JAGIKZ010000001">
    <property type="protein sequence ID" value="MBP2239454.1"/>
    <property type="molecule type" value="Genomic_DNA"/>
</dbReference>
<evidence type="ECO:0000256" key="2">
    <source>
        <dbReference type="SAM" id="Phobius"/>
    </source>
</evidence>
<dbReference type="PANTHER" id="PTHR42709:SF8">
    <property type="entry name" value="UNDECAPRENYL PHOSPHATE TRANSPORTER A"/>
    <property type="match status" value="1"/>
</dbReference>
<organism evidence="4 5">
    <name type="scientific">Cytobacillus eiseniae</name>
    <dbReference type="NCBI Taxonomy" id="762947"/>
    <lineage>
        <taxon>Bacteria</taxon>
        <taxon>Bacillati</taxon>
        <taxon>Bacillota</taxon>
        <taxon>Bacilli</taxon>
        <taxon>Bacillales</taxon>
        <taxon>Bacillaceae</taxon>
        <taxon>Cytobacillus</taxon>
    </lineage>
</organism>
<feature type="transmembrane region" description="Helical" evidence="2">
    <location>
        <begin position="15"/>
        <end position="35"/>
    </location>
</feature>
<comment type="caution">
    <text evidence="4">The sequence shown here is derived from an EMBL/GenBank/DDBJ whole genome shotgun (WGS) entry which is preliminary data.</text>
</comment>
<keyword evidence="5" id="KW-1185">Reference proteome</keyword>
<feature type="transmembrane region" description="Helical" evidence="2">
    <location>
        <begin position="167"/>
        <end position="189"/>
    </location>
</feature>
<dbReference type="Pfam" id="PF09335">
    <property type="entry name" value="VTT_dom"/>
    <property type="match status" value="1"/>
</dbReference>
<keyword evidence="2" id="KW-0472">Membrane</keyword>
<reference evidence="4 5" key="1">
    <citation type="submission" date="2021-03" db="EMBL/GenBank/DDBJ databases">
        <title>Genomic Encyclopedia of Type Strains, Phase IV (KMG-IV): sequencing the most valuable type-strain genomes for metagenomic binning, comparative biology and taxonomic classification.</title>
        <authorList>
            <person name="Goeker M."/>
        </authorList>
    </citation>
    <scope>NUCLEOTIDE SEQUENCE [LARGE SCALE GENOMIC DNA]</scope>
    <source>
        <strain evidence="4 5">DSM 26675</strain>
    </source>
</reference>
<dbReference type="InterPro" id="IPR032816">
    <property type="entry name" value="VTT_dom"/>
</dbReference>
<evidence type="ECO:0000313" key="5">
    <source>
        <dbReference type="Proteomes" id="UP001519293"/>
    </source>
</evidence>
<feature type="domain" description="VTT" evidence="3">
    <location>
        <begin position="29"/>
        <end position="154"/>
    </location>
</feature>
<gene>
    <name evidence="4" type="ORF">J2Z40_000007</name>
</gene>
<accession>A0ABS4R983</accession>
<sequence length="197" mass="22092">MKELLYAIFETLSQLGYLGIALGLMVEVIPSEIVLSYGGYLISLGEIHFLGALLAGVIGGTFAQLFLYWIGLYGGRPFLDKYGKFLFIKKSHLDASEHWFHKYGTGVIFTARFIPIVRHAISIPAGIARMSLSTFCLYTIAAMIPWTVLFLLLGIELGDHWREIKEYAKPFLFPIIILAISSIGIYLLFQHKKKGSL</sequence>
<feature type="transmembrane region" description="Helical" evidence="2">
    <location>
        <begin position="135"/>
        <end position="155"/>
    </location>
</feature>
<feature type="transmembrane region" description="Helical" evidence="2">
    <location>
        <begin position="47"/>
        <end position="70"/>
    </location>
</feature>
<dbReference type="PANTHER" id="PTHR42709">
    <property type="entry name" value="ALKALINE PHOSPHATASE LIKE PROTEIN"/>
    <property type="match status" value="1"/>
</dbReference>
<evidence type="ECO:0000256" key="1">
    <source>
        <dbReference type="ARBA" id="ARBA00010792"/>
    </source>
</evidence>